<name>B0EC00_ENTDS</name>
<dbReference type="eggNOG" id="ENOG502RDIM">
    <property type="taxonomic scope" value="Eukaryota"/>
</dbReference>
<sequence length="456" mass="52345">MKKGVIIGVSLFVSVIVFCCLLALVIGLAVGLSKNSDNDEDNNNEITISFSKTEGFLGNPLKGFGMWYGSGNTAKLPLSLQYVRLELNKVLVGENIVNLDYLESILERIKEMKTQAIIRLVLDSPSESSFIPTYIQNKIEMYDYDGASGAGKSPNYNNEYLLTQLEYLFKELGNKFDGDPRIGFWQLGTYGHWGEWHTTYITDKSKKPTDETLDRIMDMALNNFKITMCEVRVPETRSQTRGIGFYHDMLGNSDHDAYMDKLINTYNVSDRWKTYSFGGEEDPTQQSTRFESDTKTQKFLNDTIHYHASWALSNWFFGRTQDWIQTHSEWVERRNKAERLLGYNYYATEGTIIKNSNSIEIKITIANDGVAPFYYHWKIHYGLLDPITFEVQQEEESTNDIYGILPLTNKSFSYTLNKIDESQSNLTVALRIPSGVNSYLLLSNTQQREDGWLLFK</sequence>
<dbReference type="KEGG" id="edi:EDI_175590"/>
<dbReference type="GeneID" id="5880807"/>
<dbReference type="EMBL" id="DS548657">
    <property type="protein sequence ID" value="EDR27946.1"/>
    <property type="molecule type" value="Genomic_DNA"/>
</dbReference>
<gene>
    <name evidence="2" type="ORF">EDI_175590</name>
</gene>
<dbReference type="VEuPathDB" id="AmoebaDB:EDI_175590"/>
<dbReference type="Pfam" id="PF16116">
    <property type="entry name" value="DUF4832"/>
    <property type="match status" value="1"/>
</dbReference>
<proteinExistence type="predicted"/>
<evidence type="ECO:0000313" key="3">
    <source>
        <dbReference type="Proteomes" id="UP000008076"/>
    </source>
</evidence>
<organism evidence="3">
    <name type="scientific">Entamoeba dispar (strain ATCC PRA-260 / SAW760)</name>
    <dbReference type="NCBI Taxonomy" id="370354"/>
    <lineage>
        <taxon>Eukaryota</taxon>
        <taxon>Amoebozoa</taxon>
        <taxon>Evosea</taxon>
        <taxon>Archamoebae</taxon>
        <taxon>Mastigamoebida</taxon>
        <taxon>Entamoebidae</taxon>
        <taxon>Entamoeba</taxon>
    </lineage>
</organism>
<dbReference type="OrthoDB" id="27478at2759"/>
<dbReference type="RefSeq" id="XP_001735840.1">
    <property type="nucleotide sequence ID" value="XM_001735788.1"/>
</dbReference>
<feature type="domain" description="DUF4832" evidence="1">
    <location>
        <begin position="243"/>
        <end position="431"/>
    </location>
</feature>
<evidence type="ECO:0000313" key="2">
    <source>
        <dbReference type="EMBL" id="EDR27946.1"/>
    </source>
</evidence>
<evidence type="ECO:0000259" key="1">
    <source>
        <dbReference type="Pfam" id="PF16116"/>
    </source>
</evidence>
<keyword evidence="3" id="KW-1185">Reference proteome</keyword>
<dbReference type="InterPro" id="IPR032267">
    <property type="entry name" value="DUF4832"/>
</dbReference>
<dbReference type="Proteomes" id="UP000008076">
    <property type="component" value="Unassembled WGS sequence"/>
</dbReference>
<protein>
    <recommendedName>
        <fullName evidence="1">DUF4832 domain-containing protein</fullName>
    </recommendedName>
</protein>
<accession>B0EC00</accession>
<dbReference type="AlphaFoldDB" id="B0EC00"/>
<reference evidence="3" key="1">
    <citation type="submission" date="2007-12" db="EMBL/GenBank/DDBJ databases">
        <title>Annotation of Entamoeba dispar SAW760.</title>
        <authorList>
            <person name="Lorenzi H."/>
            <person name="Inman J."/>
            <person name="Schobel S."/>
            <person name="Amedeo P."/>
            <person name="Caler E."/>
        </authorList>
    </citation>
    <scope>NUCLEOTIDE SEQUENCE [LARGE SCALE GENOMIC DNA]</scope>
    <source>
        <strain evidence="3">ATCC PRA-260 / SAW760</strain>
    </source>
</reference>
<dbReference type="OMA" id="SWGEWHN"/>